<dbReference type="InterPro" id="IPR013216">
    <property type="entry name" value="Methyltransf_11"/>
</dbReference>
<comment type="caution">
    <text evidence="4">The sequence shown here is derived from an EMBL/GenBank/DDBJ whole genome shotgun (WGS) entry which is preliminary data.</text>
</comment>
<dbReference type="STRING" id="5514.A0A395S5B5"/>
<dbReference type="GO" id="GO:0003838">
    <property type="term" value="F:sterol 24-C-methyltransferase activity"/>
    <property type="evidence" value="ECO:0007669"/>
    <property type="project" value="TreeGrafter"/>
</dbReference>
<dbReference type="GO" id="GO:0016126">
    <property type="term" value="P:sterol biosynthetic process"/>
    <property type="evidence" value="ECO:0007669"/>
    <property type="project" value="TreeGrafter"/>
</dbReference>
<feature type="domain" description="Methyltransferase type 11" evidence="3">
    <location>
        <begin position="49"/>
        <end position="145"/>
    </location>
</feature>
<dbReference type="CDD" id="cd02440">
    <property type="entry name" value="AdoMet_MTases"/>
    <property type="match status" value="1"/>
</dbReference>
<accession>A0A395S5B5</accession>
<evidence type="ECO:0000256" key="1">
    <source>
        <dbReference type="ARBA" id="ARBA00022679"/>
    </source>
</evidence>
<dbReference type="EMBL" id="PXOF01000081">
    <property type="protein sequence ID" value="RGP67435.1"/>
    <property type="molecule type" value="Genomic_DNA"/>
</dbReference>
<gene>
    <name evidence="4" type="ORF">FSPOR_5995</name>
</gene>
<evidence type="ECO:0000256" key="2">
    <source>
        <dbReference type="ARBA" id="ARBA00038188"/>
    </source>
</evidence>
<dbReference type="Pfam" id="PF08241">
    <property type="entry name" value="Methyltransf_11"/>
    <property type="match status" value="1"/>
</dbReference>
<dbReference type="PANTHER" id="PTHR44068:SF1">
    <property type="entry name" value="HYPOTHETICAL LOC100005854"/>
    <property type="match status" value="1"/>
</dbReference>
<dbReference type="GO" id="GO:0005783">
    <property type="term" value="C:endoplasmic reticulum"/>
    <property type="evidence" value="ECO:0007669"/>
    <property type="project" value="TreeGrafter"/>
</dbReference>
<organism evidence="4 5">
    <name type="scientific">Fusarium sporotrichioides</name>
    <dbReference type="NCBI Taxonomy" id="5514"/>
    <lineage>
        <taxon>Eukaryota</taxon>
        <taxon>Fungi</taxon>
        <taxon>Dikarya</taxon>
        <taxon>Ascomycota</taxon>
        <taxon>Pezizomycotina</taxon>
        <taxon>Sordariomycetes</taxon>
        <taxon>Hypocreomycetidae</taxon>
        <taxon>Hypocreales</taxon>
        <taxon>Nectriaceae</taxon>
        <taxon>Fusarium</taxon>
    </lineage>
</organism>
<dbReference type="PANTHER" id="PTHR44068">
    <property type="entry name" value="ZGC:194242"/>
    <property type="match status" value="1"/>
</dbReference>
<proteinExistence type="inferred from homology"/>
<sequence>MASGHNQYGHGYATTEVKHHEWRTAENSSSHLLPKLQAIIKDNPKLKLLDVGAGSGTISASLARYMPKGEVTATDISDEILARAKDYAHSQGVSNIKFQHANVFELPFPDSTFDVTHAHQVLCHLDAPVDAIKEMMRVTKPGGTVSLRESDMYMWCIWPELPALLKFHQLQIKNIEGKGGQGKGGRQLLSWALEAGASRQDITLSFGTWCYRSAMKDRSLTGFARDKAIEMGNATGNELDEMAKAWEQWIETDDASLGIMNGEALITKR</sequence>
<keyword evidence="5" id="KW-1185">Reference proteome</keyword>
<dbReference type="Gene3D" id="3.40.50.150">
    <property type="entry name" value="Vaccinia Virus protein VP39"/>
    <property type="match status" value="1"/>
</dbReference>
<dbReference type="InterPro" id="IPR029063">
    <property type="entry name" value="SAM-dependent_MTases_sf"/>
</dbReference>
<dbReference type="AlphaFoldDB" id="A0A395S5B5"/>
<dbReference type="InterPro" id="IPR050447">
    <property type="entry name" value="Erg6_SMT_methyltransf"/>
</dbReference>
<name>A0A395S5B5_FUSSP</name>
<evidence type="ECO:0000313" key="4">
    <source>
        <dbReference type="EMBL" id="RGP67435.1"/>
    </source>
</evidence>
<comment type="similarity">
    <text evidence="2">Belongs to the class I-like SAM-binding methyltransferase superfamily. Erg6/SMT family.</text>
</comment>
<dbReference type="SUPFAM" id="SSF53335">
    <property type="entry name" value="S-adenosyl-L-methionine-dependent methyltransferases"/>
    <property type="match status" value="1"/>
</dbReference>
<dbReference type="Proteomes" id="UP000266152">
    <property type="component" value="Unassembled WGS sequence"/>
</dbReference>
<keyword evidence="1" id="KW-0808">Transferase</keyword>
<protein>
    <recommendedName>
        <fullName evidence="3">Methyltransferase type 11 domain-containing protein</fullName>
    </recommendedName>
</protein>
<evidence type="ECO:0000259" key="3">
    <source>
        <dbReference type="Pfam" id="PF08241"/>
    </source>
</evidence>
<reference evidence="4 5" key="1">
    <citation type="journal article" date="2018" name="PLoS Pathog.">
        <title>Evolution of structural diversity of trichothecenes, a family of toxins produced by plant pathogenic and entomopathogenic fungi.</title>
        <authorList>
            <person name="Proctor R.H."/>
            <person name="McCormick S.P."/>
            <person name="Kim H.S."/>
            <person name="Cardoza R.E."/>
            <person name="Stanley A.M."/>
            <person name="Lindo L."/>
            <person name="Kelly A."/>
            <person name="Brown D.W."/>
            <person name="Lee T."/>
            <person name="Vaughan M.M."/>
            <person name="Alexander N.J."/>
            <person name="Busman M."/>
            <person name="Gutierrez S."/>
        </authorList>
    </citation>
    <scope>NUCLEOTIDE SEQUENCE [LARGE SCALE GENOMIC DNA]</scope>
    <source>
        <strain evidence="4 5">NRRL 3299</strain>
    </source>
</reference>
<evidence type="ECO:0000313" key="5">
    <source>
        <dbReference type="Proteomes" id="UP000266152"/>
    </source>
</evidence>